<keyword evidence="8" id="KW-1185">Reference proteome</keyword>
<comment type="caution">
    <text evidence="7">The sequence shown here is derived from an EMBL/GenBank/DDBJ whole genome shotgun (WGS) entry which is preliminary data.</text>
</comment>
<feature type="domain" description="Peptide methionine sulphoxide reductase MsrA" evidence="6">
    <location>
        <begin position="44"/>
        <end position="197"/>
    </location>
</feature>
<dbReference type="InterPro" id="IPR002569">
    <property type="entry name" value="Met_Sox_Rdtase_MsrA_dom"/>
</dbReference>
<evidence type="ECO:0000256" key="4">
    <source>
        <dbReference type="ARBA" id="ARBA00048782"/>
    </source>
</evidence>
<dbReference type="NCBIfam" id="TIGR00401">
    <property type="entry name" value="msrA"/>
    <property type="match status" value="1"/>
</dbReference>
<sequence length="214" mass="23429">MSKTEMVSPQEALAGREQAIELDGVHAVNGSNYLQAPAAGMEIAYFALGCYWGAERLFWQQEGVITTAVGFAGGYTPNPTYEEVCTGLTGHAETVKVVYDPSVISYRQLLACFFEQHDPTQGMRQGGDIGTQYRSVIFAVDEQQASIAKQAQLAYQEALKGEGLAKAISTEIVDFDVFYYAELDHQQYLHKNPDGYCGLGGLGVCLPPWLQQEP</sequence>
<keyword evidence="2 5" id="KW-0560">Oxidoreductase</keyword>
<evidence type="ECO:0000313" key="7">
    <source>
        <dbReference type="EMBL" id="GGA93495.1"/>
    </source>
</evidence>
<organism evidence="7 8">
    <name type="scientific">Agarivorans gilvus</name>
    <dbReference type="NCBI Taxonomy" id="680279"/>
    <lineage>
        <taxon>Bacteria</taxon>
        <taxon>Pseudomonadati</taxon>
        <taxon>Pseudomonadota</taxon>
        <taxon>Gammaproteobacteria</taxon>
        <taxon>Alteromonadales</taxon>
        <taxon>Alteromonadaceae</taxon>
        <taxon>Agarivorans</taxon>
    </lineage>
</organism>
<accession>A0ABQ1HWT3</accession>
<comment type="similarity">
    <text evidence="1 5">Belongs to the MsrA Met sulfoxide reductase family.</text>
</comment>
<proteinExistence type="inferred from homology"/>
<gene>
    <name evidence="5 7" type="primary">msrA</name>
    <name evidence="7" type="ORF">GCM10007414_02750</name>
</gene>
<dbReference type="Proteomes" id="UP000651977">
    <property type="component" value="Unassembled WGS sequence"/>
</dbReference>
<dbReference type="PANTHER" id="PTHR42799">
    <property type="entry name" value="MITOCHONDRIAL PEPTIDE METHIONINE SULFOXIDE REDUCTASE"/>
    <property type="match status" value="1"/>
</dbReference>
<comment type="catalytic activity">
    <reaction evidence="3 5">
        <text>L-methionyl-[protein] + [thioredoxin]-disulfide + H2O = L-methionyl-(S)-S-oxide-[protein] + [thioredoxin]-dithiol</text>
        <dbReference type="Rhea" id="RHEA:14217"/>
        <dbReference type="Rhea" id="RHEA-COMP:10698"/>
        <dbReference type="Rhea" id="RHEA-COMP:10700"/>
        <dbReference type="Rhea" id="RHEA-COMP:12313"/>
        <dbReference type="Rhea" id="RHEA-COMP:12315"/>
        <dbReference type="ChEBI" id="CHEBI:15377"/>
        <dbReference type="ChEBI" id="CHEBI:16044"/>
        <dbReference type="ChEBI" id="CHEBI:29950"/>
        <dbReference type="ChEBI" id="CHEBI:44120"/>
        <dbReference type="ChEBI" id="CHEBI:50058"/>
        <dbReference type="EC" id="1.8.4.11"/>
    </reaction>
</comment>
<name>A0ABQ1HWT3_9ALTE</name>
<comment type="catalytic activity">
    <reaction evidence="4 5">
        <text>[thioredoxin]-disulfide + L-methionine + H2O = L-methionine (S)-S-oxide + [thioredoxin]-dithiol</text>
        <dbReference type="Rhea" id="RHEA:19993"/>
        <dbReference type="Rhea" id="RHEA-COMP:10698"/>
        <dbReference type="Rhea" id="RHEA-COMP:10700"/>
        <dbReference type="ChEBI" id="CHEBI:15377"/>
        <dbReference type="ChEBI" id="CHEBI:29950"/>
        <dbReference type="ChEBI" id="CHEBI:50058"/>
        <dbReference type="ChEBI" id="CHEBI:57844"/>
        <dbReference type="ChEBI" id="CHEBI:58772"/>
        <dbReference type="EC" id="1.8.4.11"/>
    </reaction>
</comment>
<comment type="function">
    <text evidence="5">Has an important function as a repair enzyme for proteins that have been inactivated by oxidation. Catalyzes the reversible oxidation-reduction of methionine sulfoxide in proteins to methionine.</text>
</comment>
<evidence type="ECO:0000259" key="6">
    <source>
        <dbReference type="Pfam" id="PF01625"/>
    </source>
</evidence>
<feature type="active site" evidence="5">
    <location>
        <position position="50"/>
    </location>
</feature>
<evidence type="ECO:0000256" key="5">
    <source>
        <dbReference type="HAMAP-Rule" id="MF_01401"/>
    </source>
</evidence>
<dbReference type="EMBL" id="BMDY01000001">
    <property type="protein sequence ID" value="GGA93495.1"/>
    <property type="molecule type" value="Genomic_DNA"/>
</dbReference>
<evidence type="ECO:0000256" key="3">
    <source>
        <dbReference type="ARBA" id="ARBA00047806"/>
    </source>
</evidence>
<dbReference type="PANTHER" id="PTHR42799:SF2">
    <property type="entry name" value="MITOCHONDRIAL PEPTIDE METHIONINE SULFOXIDE REDUCTASE"/>
    <property type="match status" value="1"/>
</dbReference>
<reference evidence="8" key="1">
    <citation type="journal article" date="2019" name="Int. J. Syst. Evol. Microbiol.">
        <title>The Global Catalogue of Microorganisms (GCM) 10K type strain sequencing project: providing services to taxonomists for standard genome sequencing and annotation.</title>
        <authorList>
            <consortium name="The Broad Institute Genomics Platform"/>
            <consortium name="The Broad Institute Genome Sequencing Center for Infectious Disease"/>
            <person name="Wu L."/>
            <person name="Ma J."/>
        </authorList>
    </citation>
    <scope>NUCLEOTIDE SEQUENCE [LARGE SCALE GENOMIC DNA]</scope>
    <source>
        <strain evidence="8">CGMCC 1.10131</strain>
    </source>
</reference>
<evidence type="ECO:0000256" key="1">
    <source>
        <dbReference type="ARBA" id="ARBA00005591"/>
    </source>
</evidence>
<dbReference type="Gene3D" id="3.30.1060.10">
    <property type="entry name" value="Peptide methionine sulphoxide reductase MsrA"/>
    <property type="match status" value="1"/>
</dbReference>
<dbReference type="EC" id="1.8.4.11" evidence="5"/>
<dbReference type="HAMAP" id="MF_01401">
    <property type="entry name" value="MsrA"/>
    <property type="match status" value="1"/>
</dbReference>
<dbReference type="Pfam" id="PF01625">
    <property type="entry name" value="PMSR"/>
    <property type="match status" value="1"/>
</dbReference>
<protein>
    <recommendedName>
        <fullName evidence="5">Peptide methionine sulfoxide reductase MsrA</fullName>
        <shortName evidence="5">Protein-methionine-S-oxide reductase</shortName>
        <ecNumber evidence="5">1.8.4.11</ecNumber>
    </recommendedName>
    <alternativeName>
        <fullName evidence="5">Peptide-methionine (S)-S-oxide reductase</fullName>
        <shortName evidence="5">Peptide Met(O) reductase</shortName>
    </alternativeName>
</protein>
<dbReference type="InterPro" id="IPR050162">
    <property type="entry name" value="MsrA_MetSO_reductase"/>
</dbReference>
<dbReference type="InterPro" id="IPR036509">
    <property type="entry name" value="Met_Sox_Rdtase_MsrA_sf"/>
</dbReference>
<evidence type="ECO:0000313" key="8">
    <source>
        <dbReference type="Proteomes" id="UP000651977"/>
    </source>
</evidence>
<dbReference type="SUPFAM" id="SSF55068">
    <property type="entry name" value="Peptide methionine sulfoxide reductase"/>
    <property type="match status" value="1"/>
</dbReference>
<dbReference type="RefSeq" id="WP_229711045.1">
    <property type="nucleotide sequence ID" value="NZ_BMDY01000001.1"/>
</dbReference>
<evidence type="ECO:0000256" key="2">
    <source>
        <dbReference type="ARBA" id="ARBA00023002"/>
    </source>
</evidence>